<accession>A0A9N9UJ49</accession>
<gene>
    <name evidence="2" type="ORF">CBYS24578_00010729</name>
</gene>
<dbReference type="EMBL" id="CABFNO020001496">
    <property type="protein sequence ID" value="CAG9992506.1"/>
    <property type="molecule type" value="Genomic_DNA"/>
</dbReference>
<keyword evidence="3" id="KW-1185">Reference proteome</keyword>
<organism evidence="2 3">
    <name type="scientific">Clonostachys byssicola</name>
    <dbReference type="NCBI Taxonomy" id="160290"/>
    <lineage>
        <taxon>Eukaryota</taxon>
        <taxon>Fungi</taxon>
        <taxon>Dikarya</taxon>
        <taxon>Ascomycota</taxon>
        <taxon>Pezizomycotina</taxon>
        <taxon>Sordariomycetes</taxon>
        <taxon>Hypocreomycetidae</taxon>
        <taxon>Hypocreales</taxon>
        <taxon>Bionectriaceae</taxon>
        <taxon>Clonostachys</taxon>
    </lineage>
</organism>
<reference evidence="2 3" key="2">
    <citation type="submission" date="2021-10" db="EMBL/GenBank/DDBJ databases">
        <authorList>
            <person name="Piombo E."/>
        </authorList>
    </citation>
    <scope>NUCLEOTIDE SEQUENCE [LARGE SCALE GENOMIC DNA]</scope>
</reference>
<dbReference type="Proteomes" id="UP000754883">
    <property type="component" value="Unassembled WGS sequence"/>
</dbReference>
<dbReference type="OrthoDB" id="10377047at2759"/>
<reference evidence="3" key="1">
    <citation type="submission" date="2019-06" db="EMBL/GenBank/DDBJ databases">
        <authorList>
            <person name="Broberg M."/>
        </authorList>
    </citation>
    <scope>NUCLEOTIDE SEQUENCE [LARGE SCALE GENOMIC DNA]</scope>
</reference>
<evidence type="ECO:0000313" key="3">
    <source>
        <dbReference type="Proteomes" id="UP000754883"/>
    </source>
</evidence>
<sequence>MGRQAVRSWPTDMQAKVRTTFRGEIGWMMLDNEDKEVEVPPEQPANLHSDLSQSTPASAGVCVEKEPKPPHESSSHGIAPGCHLLLENTL</sequence>
<protein>
    <submittedName>
        <fullName evidence="2">Uncharacterized protein</fullName>
    </submittedName>
</protein>
<evidence type="ECO:0000256" key="1">
    <source>
        <dbReference type="SAM" id="MobiDB-lite"/>
    </source>
</evidence>
<comment type="caution">
    <text evidence="2">The sequence shown here is derived from an EMBL/GenBank/DDBJ whole genome shotgun (WGS) entry which is preliminary data.</text>
</comment>
<dbReference type="AlphaFoldDB" id="A0A9N9UJ49"/>
<proteinExistence type="predicted"/>
<feature type="region of interest" description="Disordered" evidence="1">
    <location>
        <begin position="35"/>
        <end position="90"/>
    </location>
</feature>
<evidence type="ECO:0000313" key="2">
    <source>
        <dbReference type="EMBL" id="CAG9992506.1"/>
    </source>
</evidence>
<name>A0A9N9UJ49_9HYPO</name>
<feature type="compositionally biased region" description="Basic and acidic residues" evidence="1">
    <location>
        <begin position="63"/>
        <end position="74"/>
    </location>
</feature>